<keyword evidence="2" id="KW-0812">Transmembrane</keyword>
<dbReference type="Proteomes" id="UP000094056">
    <property type="component" value="Unassembled WGS sequence"/>
</dbReference>
<dbReference type="AlphaFoldDB" id="A0A1E3XFT5"/>
<feature type="coiled-coil region" evidence="1">
    <location>
        <begin position="28"/>
        <end position="62"/>
    </location>
</feature>
<sequence length="66" mass="7704">MDWAQVLAIVLPVMLAIVSGLFYSNRRFDDLNRRIDDTNRRIDDLKADIREIKNLLLDFLKKEAGV</sequence>
<accession>A0A1E3XFT5</accession>
<feature type="transmembrane region" description="Helical" evidence="2">
    <location>
        <begin position="6"/>
        <end position="24"/>
    </location>
</feature>
<comment type="caution">
    <text evidence="3">The sequence shown here is derived from an EMBL/GenBank/DDBJ whole genome shotgun (WGS) entry which is preliminary data.</text>
</comment>
<dbReference type="EMBL" id="MAYW01000005">
    <property type="protein sequence ID" value="ODS34458.1"/>
    <property type="molecule type" value="Genomic_DNA"/>
</dbReference>
<organism evidence="3 4">
    <name type="scientific">Candidatus Scalindua rubra</name>
    <dbReference type="NCBI Taxonomy" id="1872076"/>
    <lineage>
        <taxon>Bacteria</taxon>
        <taxon>Pseudomonadati</taxon>
        <taxon>Planctomycetota</taxon>
        <taxon>Candidatus Brocadiia</taxon>
        <taxon>Candidatus Brocadiales</taxon>
        <taxon>Candidatus Scalinduaceae</taxon>
        <taxon>Candidatus Scalindua</taxon>
    </lineage>
</organism>
<keyword evidence="2" id="KW-0472">Membrane</keyword>
<gene>
    <name evidence="3" type="ORF">SCARUB_00332</name>
</gene>
<evidence type="ECO:0000256" key="2">
    <source>
        <dbReference type="SAM" id="Phobius"/>
    </source>
</evidence>
<reference evidence="3 4" key="1">
    <citation type="submission" date="2016-07" db="EMBL/GenBank/DDBJ databases">
        <title>Draft genome of Scalindua rubra, obtained from a brine-seawater interface in the Red Sea, sheds light on salt adaptation in anammox bacteria.</title>
        <authorList>
            <person name="Speth D.R."/>
            <person name="Lagkouvardos I."/>
            <person name="Wang Y."/>
            <person name="Qian P.-Y."/>
            <person name="Dutilh B.E."/>
            <person name="Jetten M.S."/>
        </authorList>
    </citation>
    <scope>NUCLEOTIDE SEQUENCE [LARGE SCALE GENOMIC DNA]</scope>
    <source>
        <strain evidence="3">BSI-1</strain>
    </source>
</reference>
<proteinExistence type="predicted"/>
<evidence type="ECO:0000313" key="3">
    <source>
        <dbReference type="EMBL" id="ODS34458.1"/>
    </source>
</evidence>
<name>A0A1E3XFT5_9BACT</name>
<evidence type="ECO:0000313" key="4">
    <source>
        <dbReference type="Proteomes" id="UP000094056"/>
    </source>
</evidence>
<keyword evidence="1" id="KW-0175">Coiled coil</keyword>
<evidence type="ECO:0000256" key="1">
    <source>
        <dbReference type="SAM" id="Coils"/>
    </source>
</evidence>
<protein>
    <submittedName>
        <fullName evidence="3">Uncharacterized protein</fullName>
    </submittedName>
</protein>
<keyword evidence="2" id="KW-1133">Transmembrane helix</keyword>